<dbReference type="PROSITE" id="PS51471">
    <property type="entry name" value="FE2OG_OXY"/>
    <property type="match status" value="1"/>
</dbReference>
<evidence type="ECO:0000259" key="3">
    <source>
        <dbReference type="PROSITE" id="PS51471"/>
    </source>
</evidence>
<dbReference type="Proteomes" id="UP001596030">
    <property type="component" value="Unassembled WGS sequence"/>
</dbReference>
<gene>
    <name evidence="4" type="ORF">ACFO0U_07780</name>
</gene>
<dbReference type="GO" id="GO:0051213">
    <property type="term" value="F:dioxygenase activity"/>
    <property type="evidence" value="ECO:0007669"/>
    <property type="project" value="UniProtKB-KW"/>
</dbReference>
<evidence type="ECO:0000313" key="5">
    <source>
        <dbReference type="Proteomes" id="UP001596030"/>
    </source>
</evidence>
<feature type="compositionally biased region" description="Polar residues" evidence="2">
    <location>
        <begin position="51"/>
        <end position="64"/>
    </location>
</feature>
<reference evidence="5" key="1">
    <citation type="journal article" date="2019" name="Int. J. Syst. Evol. Microbiol.">
        <title>The Global Catalogue of Microorganisms (GCM) 10K type strain sequencing project: providing services to taxonomists for standard genome sequencing and annotation.</title>
        <authorList>
            <consortium name="The Broad Institute Genomics Platform"/>
            <consortium name="The Broad Institute Genome Sequencing Center for Infectious Disease"/>
            <person name="Wu L."/>
            <person name="Ma J."/>
        </authorList>
    </citation>
    <scope>NUCLEOTIDE SEQUENCE [LARGE SCALE GENOMIC DNA]</scope>
    <source>
        <strain evidence="5">CGMCC 1.12121</strain>
    </source>
</reference>
<evidence type="ECO:0000256" key="1">
    <source>
        <dbReference type="RuleBase" id="RU003682"/>
    </source>
</evidence>
<comment type="caution">
    <text evidence="4">The sequence shown here is derived from an EMBL/GenBank/DDBJ whole genome shotgun (WGS) entry which is preliminary data.</text>
</comment>
<dbReference type="Pfam" id="PF23169">
    <property type="entry name" value="HalD"/>
    <property type="match status" value="1"/>
</dbReference>
<feature type="compositionally biased region" description="Basic and acidic residues" evidence="2">
    <location>
        <begin position="30"/>
        <end position="46"/>
    </location>
</feature>
<protein>
    <submittedName>
        <fullName evidence="4">Phytanoyl-CoA dioxygenase family protein</fullName>
    </submittedName>
</protein>
<evidence type="ECO:0000313" key="4">
    <source>
        <dbReference type="EMBL" id="MFC4538668.1"/>
    </source>
</evidence>
<keyword evidence="1" id="KW-0560">Oxidoreductase</keyword>
<dbReference type="SUPFAM" id="SSF51197">
    <property type="entry name" value="Clavaminate synthase-like"/>
    <property type="match status" value="1"/>
</dbReference>
<comment type="similarity">
    <text evidence="1">Belongs to the iron/ascorbate-dependent oxidoreductase family.</text>
</comment>
<keyword evidence="1" id="KW-0408">Iron</keyword>
<dbReference type="EMBL" id="JBHSEU010000011">
    <property type="protein sequence ID" value="MFC4538668.1"/>
    <property type="molecule type" value="Genomic_DNA"/>
</dbReference>
<accession>A0ABV9D051</accession>
<feature type="region of interest" description="Disordered" evidence="2">
    <location>
        <begin position="1"/>
        <end position="65"/>
    </location>
</feature>
<sequence>MAAIGMTRFPDRTDPSSIEDVDAPANMTGDDDRPIDADNPADREDAPMGTTAATTQPDVSSKPAQQWLADAERTDLSALVDTQRYPLHDADDPRLQAEIARVHEDLDREGCAVLRGFLRPDALEQARQEGRDLSAKSYYASRRVNAWFTRDDATLPENDPRRIFMERTSGFVTRDMIPADTVIQQLYVSPAMKRLVAACLDEEEVFEYADPFAGLVQNVLPPGTEQPWHYDTNEYIVTMMTDMPDSGGEFQYCPNIRTPAGENYDGVGAVIRGEDETTPRTLLLRPGDLQLFKGRYSLHRVTRVGGDRERHTAIFAYSQQPGVVGRLERTRQLYGRVSEAHIEAEKRREGRADGLLD</sequence>
<dbReference type="InterPro" id="IPR005123">
    <property type="entry name" value="Oxoglu/Fe-dep_dioxygenase_dom"/>
</dbReference>
<organism evidence="4 5">
    <name type="scientific">Chromohalobacter sarecensis</name>
    <dbReference type="NCBI Taxonomy" id="245294"/>
    <lineage>
        <taxon>Bacteria</taxon>
        <taxon>Pseudomonadati</taxon>
        <taxon>Pseudomonadota</taxon>
        <taxon>Gammaproteobacteria</taxon>
        <taxon>Oceanospirillales</taxon>
        <taxon>Halomonadaceae</taxon>
        <taxon>Chromohalobacter</taxon>
    </lineage>
</organism>
<name>A0ABV9D051_9GAMM</name>
<feature type="domain" description="Fe2OG dioxygenase" evidence="3">
    <location>
        <begin position="210"/>
        <end position="321"/>
    </location>
</feature>
<proteinExistence type="inferred from homology"/>
<keyword evidence="1" id="KW-0479">Metal-binding</keyword>
<dbReference type="InterPro" id="IPR056470">
    <property type="entry name" value="BesD/HalB-like"/>
</dbReference>
<dbReference type="Gene3D" id="2.60.120.620">
    <property type="entry name" value="q2cbj1_9rhob like domain"/>
    <property type="match status" value="1"/>
</dbReference>
<keyword evidence="5" id="KW-1185">Reference proteome</keyword>
<evidence type="ECO:0000256" key="2">
    <source>
        <dbReference type="SAM" id="MobiDB-lite"/>
    </source>
</evidence>
<keyword evidence="4" id="KW-0223">Dioxygenase</keyword>